<dbReference type="PANTHER" id="PTHR36361">
    <property type="entry name" value="PROTEIN APEM9"/>
    <property type="match status" value="1"/>
</dbReference>
<dbReference type="Proteomes" id="UP001141806">
    <property type="component" value="Unassembled WGS sequence"/>
</dbReference>
<protein>
    <submittedName>
        <fullName evidence="2">Uncharacterized protein</fullName>
    </submittedName>
</protein>
<evidence type="ECO:0000313" key="2">
    <source>
        <dbReference type="EMBL" id="KAJ4958680.1"/>
    </source>
</evidence>
<evidence type="ECO:0000256" key="1">
    <source>
        <dbReference type="SAM" id="Phobius"/>
    </source>
</evidence>
<keyword evidence="1" id="KW-0472">Membrane</keyword>
<organism evidence="2 3">
    <name type="scientific">Protea cynaroides</name>
    <dbReference type="NCBI Taxonomy" id="273540"/>
    <lineage>
        <taxon>Eukaryota</taxon>
        <taxon>Viridiplantae</taxon>
        <taxon>Streptophyta</taxon>
        <taxon>Embryophyta</taxon>
        <taxon>Tracheophyta</taxon>
        <taxon>Spermatophyta</taxon>
        <taxon>Magnoliopsida</taxon>
        <taxon>Proteales</taxon>
        <taxon>Proteaceae</taxon>
        <taxon>Protea</taxon>
    </lineage>
</organism>
<keyword evidence="1" id="KW-1133">Transmembrane helix</keyword>
<feature type="transmembrane region" description="Helical" evidence="1">
    <location>
        <begin position="292"/>
        <end position="312"/>
    </location>
</feature>
<dbReference type="InterPro" id="IPR034571">
    <property type="entry name" value="APEM9"/>
</dbReference>
<dbReference type="PANTHER" id="PTHR36361:SF1">
    <property type="entry name" value="PROTEIN APEM9"/>
    <property type="match status" value="1"/>
</dbReference>
<dbReference type="EMBL" id="JAMYWD010000010">
    <property type="protein sequence ID" value="KAJ4958680.1"/>
    <property type="molecule type" value="Genomic_DNA"/>
</dbReference>
<comment type="caution">
    <text evidence="2">The sequence shown here is derived from an EMBL/GenBank/DDBJ whole genome shotgun (WGS) entry which is preliminary data.</text>
</comment>
<keyword evidence="1" id="KW-0812">Transmembrane</keyword>
<keyword evidence="3" id="KW-1185">Reference proteome</keyword>
<reference evidence="2" key="1">
    <citation type="journal article" date="2023" name="Plant J.">
        <title>The genome of the king protea, Protea cynaroides.</title>
        <authorList>
            <person name="Chang J."/>
            <person name="Duong T.A."/>
            <person name="Schoeman C."/>
            <person name="Ma X."/>
            <person name="Roodt D."/>
            <person name="Barker N."/>
            <person name="Li Z."/>
            <person name="Van de Peer Y."/>
            <person name="Mizrachi E."/>
        </authorList>
    </citation>
    <scope>NUCLEOTIDE SEQUENCE</scope>
    <source>
        <tissue evidence="2">Young leaves</tissue>
    </source>
</reference>
<dbReference type="AlphaFoldDB" id="A0A9Q0H3P4"/>
<sequence length="363" mass="41256">MQIIRFIHHCILLNLEKTDYFVSGEEQWQHLSRTLQFGRKSSAQKTTSCVVDAPIDEIQLDDMMESAGMVVVQSLKKLGRTPEMLNELKLLFGSVTAIPVQVVLTGACFQISESSFSGLQEFLTEFLSKWRYVDGQTGPFGAYYERLDGCSVLGVDRYLEAVELYSITLLGMVLNETDVAISWLEKAELPEENRQELLRRLHSLYSLTVTKSSQARDSPLLGEVNEAHAAFDKERTISEVDVSLRYSKDGHSPNGIIERKQSQAILKLSERIHPCFWWFRTINLKFGNARVVLTHGKIVIWSSFIVFIYYVLHKKRDTFKRIASRQVSSVKKALVDMWHLAFSVQVNPLAAVQPLPVATHGSR</sequence>
<name>A0A9Q0H3P4_9MAGN</name>
<evidence type="ECO:0000313" key="3">
    <source>
        <dbReference type="Proteomes" id="UP001141806"/>
    </source>
</evidence>
<dbReference type="GO" id="GO:0015919">
    <property type="term" value="P:peroxisomal membrane transport"/>
    <property type="evidence" value="ECO:0007669"/>
    <property type="project" value="InterPro"/>
</dbReference>
<proteinExistence type="predicted"/>
<accession>A0A9Q0H3P4</accession>
<gene>
    <name evidence="2" type="ORF">NE237_025791</name>
</gene>
<dbReference type="OrthoDB" id="1919407at2759"/>